<evidence type="ECO:0000313" key="4">
    <source>
        <dbReference type="Proteomes" id="UP000620124"/>
    </source>
</evidence>
<organism evidence="3 4">
    <name type="scientific">Mycena venus</name>
    <dbReference type="NCBI Taxonomy" id="2733690"/>
    <lineage>
        <taxon>Eukaryota</taxon>
        <taxon>Fungi</taxon>
        <taxon>Dikarya</taxon>
        <taxon>Basidiomycota</taxon>
        <taxon>Agaricomycotina</taxon>
        <taxon>Agaricomycetes</taxon>
        <taxon>Agaricomycetidae</taxon>
        <taxon>Agaricales</taxon>
        <taxon>Marasmiineae</taxon>
        <taxon>Mycenaceae</taxon>
        <taxon>Mycena</taxon>
    </lineage>
</organism>
<dbReference type="InterPro" id="IPR006073">
    <property type="entry name" value="GTP-bd"/>
</dbReference>
<name>A0A8H7D3S4_9AGAR</name>
<keyword evidence="1" id="KW-0812">Transmembrane</keyword>
<sequence>MEHRTLPPTTVDILHECPRFRVLVVGKSGVGKSSLINYAFGVNKANVSHEEHGVSDINTEITSPQNSLFVLHDSQGFEPGETANFEKVEEFLQSRGASVPLKERVHAVWLCVQVPFAGGRVFETGDERFFDLIARTGVPVVVVFTQLDQLLNRMEEYLTDEEMEMPEEEINQLCSERANAEFQKLCVGPLERIDHTLRYAVTSGLGQDSKSPDQPALRKLIEITQDLVSHDVQGIVWVVSAMAQRASARAKIDASIEVGMKRYWQGLAASVNFSNLTLERCTATIHLDITESWNFNDPDDLLNGQYFRDQLKILAQLVVPELSSLTSWFAELDQIQTLIGVGAAIAAAAAPAFAVIGLSAMFINWIAAIYQRTPGVLRFLMGYIVDLTLVMDQLFILVPMKPPRRVTREHIDMALESYKNADAAVVHREIRKYATQASFAQICQSNKAQDKVLEIIKQHCAD</sequence>
<dbReference type="Gene3D" id="3.40.50.300">
    <property type="entry name" value="P-loop containing nucleotide triphosphate hydrolases"/>
    <property type="match status" value="1"/>
</dbReference>
<dbReference type="Proteomes" id="UP000620124">
    <property type="component" value="Unassembled WGS sequence"/>
</dbReference>
<dbReference type="Pfam" id="PF01926">
    <property type="entry name" value="MMR_HSR1"/>
    <property type="match status" value="1"/>
</dbReference>
<protein>
    <submittedName>
        <fullName evidence="3">G domain-containing protein</fullName>
    </submittedName>
</protein>
<reference evidence="3" key="1">
    <citation type="submission" date="2020-05" db="EMBL/GenBank/DDBJ databases">
        <title>Mycena genomes resolve the evolution of fungal bioluminescence.</title>
        <authorList>
            <person name="Tsai I.J."/>
        </authorList>
    </citation>
    <scope>NUCLEOTIDE SEQUENCE</scope>
    <source>
        <strain evidence="3">CCC161011</strain>
    </source>
</reference>
<dbReference type="InterPro" id="IPR027417">
    <property type="entry name" value="P-loop_NTPase"/>
</dbReference>
<keyword evidence="1" id="KW-0472">Membrane</keyword>
<evidence type="ECO:0000256" key="1">
    <source>
        <dbReference type="SAM" id="Phobius"/>
    </source>
</evidence>
<gene>
    <name evidence="3" type="ORF">MVEN_00882800</name>
</gene>
<keyword evidence="4" id="KW-1185">Reference proteome</keyword>
<dbReference type="EMBL" id="JACAZI010000006">
    <property type="protein sequence ID" value="KAF7358332.1"/>
    <property type="molecule type" value="Genomic_DNA"/>
</dbReference>
<feature type="transmembrane region" description="Helical" evidence="1">
    <location>
        <begin position="379"/>
        <end position="398"/>
    </location>
</feature>
<dbReference type="SUPFAM" id="SSF52540">
    <property type="entry name" value="P-loop containing nucleoside triphosphate hydrolases"/>
    <property type="match status" value="1"/>
</dbReference>
<feature type="transmembrane region" description="Helical" evidence="1">
    <location>
        <begin position="338"/>
        <end position="367"/>
    </location>
</feature>
<proteinExistence type="predicted"/>
<evidence type="ECO:0000313" key="3">
    <source>
        <dbReference type="EMBL" id="KAF7358332.1"/>
    </source>
</evidence>
<comment type="caution">
    <text evidence="3">The sequence shown here is derived from an EMBL/GenBank/DDBJ whole genome shotgun (WGS) entry which is preliminary data.</text>
</comment>
<dbReference type="AlphaFoldDB" id="A0A8H7D3S4"/>
<dbReference type="OrthoDB" id="391988at2759"/>
<dbReference type="GO" id="GO:0005525">
    <property type="term" value="F:GTP binding"/>
    <property type="evidence" value="ECO:0007669"/>
    <property type="project" value="InterPro"/>
</dbReference>
<accession>A0A8H7D3S4</accession>
<feature type="domain" description="G" evidence="2">
    <location>
        <begin position="21"/>
        <end position="145"/>
    </location>
</feature>
<keyword evidence="1" id="KW-1133">Transmembrane helix</keyword>
<evidence type="ECO:0000259" key="2">
    <source>
        <dbReference type="Pfam" id="PF01926"/>
    </source>
</evidence>